<name>A0AAD5NAL1_PARTN</name>
<dbReference type="PANTHER" id="PTHR12984">
    <property type="entry name" value="SCY1-RELATED S/T PROTEIN KINASE-LIKE"/>
    <property type="match status" value="1"/>
</dbReference>
<sequence>MEVLEEFYLLNDPFQIAHFNDPLVKTLNFFESLVQMENSRKIQFFKSLPGVLVRFEKRVLLQKVLPHLSCEFSTPDLIPFISPSIFLIIEYVTKEQFSSDILPKIIPLFSMNKPYQVAFVVPSQLRTSSRILLLKIALLLLKEWNCC</sequence>
<accession>A0AAD5NAL1</accession>
<reference evidence="1" key="1">
    <citation type="submission" date="2021-06" db="EMBL/GenBank/DDBJ databases">
        <title>Parelaphostrongylus tenuis whole genome reference sequence.</title>
        <authorList>
            <person name="Garwood T.J."/>
            <person name="Larsen P.A."/>
            <person name="Fountain-Jones N.M."/>
            <person name="Garbe J.R."/>
            <person name="Macchietto M.G."/>
            <person name="Kania S.A."/>
            <person name="Gerhold R.W."/>
            <person name="Richards J.E."/>
            <person name="Wolf T.M."/>
        </authorList>
    </citation>
    <scope>NUCLEOTIDE SEQUENCE</scope>
    <source>
        <strain evidence="1">MNPRO001-30</strain>
        <tissue evidence="1">Meninges</tissue>
    </source>
</reference>
<dbReference type="InterPro" id="IPR051177">
    <property type="entry name" value="CIK-Related_Protein"/>
</dbReference>
<dbReference type="Proteomes" id="UP001196413">
    <property type="component" value="Unassembled WGS sequence"/>
</dbReference>
<dbReference type="AlphaFoldDB" id="A0AAD5NAL1"/>
<gene>
    <name evidence="1" type="primary">SCYL2_4</name>
    <name evidence="1" type="ORF">KIN20_025200</name>
</gene>
<dbReference type="PANTHER" id="PTHR12984:SF6">
    <property type="entry name" value="SCY1-LIKE PROTEIN 2"/>
    <property type="match status" value="1"/>
</dbReference>
<proteinExistence type="predicted"/>
<dbReference type="Gene3D" id="1.25.10.10">
    <property type="entry name" value="Leucine-rich Repeat Variant"/>
    <property type="match status" value="1"/>
</dbReference>
<dbReference type="InterPro" id="IPR011989">
    <property type="entry name" value="ARM-like"/>
</dbReference>
<evidence type="ECO:0000313" key="2">
    <source>
        <dbReference type="Proteomes" id="UP001196413"/>
    </source>
</evidence>
<comment type="caution">
    <text evidence="1">The sequence shown here is derived from an EMBL/GenBank/DDBJ whole genome shotgun (WGS) entry which is preliminary data.</text>
</comment>
<dbReference type="EMBL" id="JAHQIW010005124">
    <property type="protein sequence ID" value="KAJ1364996.1"/>
    <property type="molecule type" value="Genomic_DNA"/>
</dbReference>
<keyword evidence="2" id="KW-1185">Reference proteome</keyword>
<protein>
    <submittedName>
        <fullName evidence="1">SCY1-like protein 2</fullName>
    </submittedName>
</protein>
<evidence type="ECO:0000313" key="1">
    <source>
        <dbReference type="EMBL" id="KAJ1364996.1"/>
    </source>
</evidence>
<organism evidence="1 2">
    <name type="scientific">Parelaphostrongylus tenuis</name>
    <name type="common">Meningeal worm</name>
    <dbReference type="NCBI Taxonomy" id="148309"/>
    <lineage>
        <taxon>Eukaryota</taxon>
        <taxon>Metazoa</taxon>
        <taxon>Ecdysozoa</taxon>
        <taxon>Nematoda</taxon>
        <taxon>Chromadorea</taxon>
        <taxon>Rhabditida</taxon>
        <taxon>Rhabditina</taxon>
        <taxon>Rhabditomorpha</taxon>
        <taxon>Strongyloidea</taxon>
        <taxon>Metastrongylidae</taxon>
        <taxon>Parelaphostrongylus</taxon>
    </lineage>
</organism>